<dbReference type="CDD" id="cd02440">
    <property type="entry name" value="AdoMet_MTases"/>
    <property type="match status" value="1"/>
</dbReference>
<dbReference type="AlphaFoldDB" id="A0AAE3YMR5"/>
<gene>
    <name evidence="2" type="ORF">J2S41_003416</name>
</gene>
<evidence type="ECO:0000313" key="3">
    <source>
        <dbReference type="Proteomes" id="UP001183643"/>
    </source>
</evidence>
<dbReference type="RefSeq" id="WP_310368859.1">
    <property type="nucleotide sequence ID" value="NZ_JAVDYB010000001.1"/>
</dbReference>
<keyword evidence="2" id="KW-0489">Methyltransferase</keyword>
<dbReference type="EMBL" id="JAVDYB010000001">
    <property type="protein sequence ID" value="MDR7276638.1"/>
    <property type="molecule type" value="Genomic_DNA"/>
</dbReference>
<dbReference type="InterPro" id="IPR041698">
    <property type="entry name" value="Methyltransf_25"/>
</dbReference>
<dbReference type="PANTHER" id="PTHR42912">
    <property type="entry name" value="METHYLTRANSFERASE"/>
    <property type="match status" value="1"/>
</dbReference>
<dbReference type="Gene3D" id="3.40.50.150">
    <property type="entry name" value="Vaccinia Virus protein VP39"/>
    <property type="match status" value="1"/>
</dbReference>
<dbReference type="InterPro" id="IPR050508">
    <property type="entry name" value="Methyltransf_Superfamily"/>
</dbReference>
<sequence length="214" mass="22498">MTSHLDAVRASYDTVAAAYADQLADELAGKPVDRAMLGVLAALAGDGPVGDLGCGPGRVSAYLHGLGVPDVVGVDLSPAMIAEARRRYPGPRFEVGSIDRLDGIADGGLAGAVAWYSIIHTPREGVPGLLAECRRVVRPGGPLLLAFQSIHPGMPDRVRVERAYGHEGLTLDAYRWDPGTVMALLVAAGFVAHTTAVREPQGRERTPQAYLIAV</sequence>
<dbReference type="PANTHER" id="PTHR42912:SF94">
    <property type="entry name" value="METHYLTRANSFERASE TYPE 11 DOMAIN-CONTAINING PROTEIN"/>
    <property type="match status" value="1"/>
</dbReference>
<comment type="caution">
    <text evidence="2">The sequence shown here is derived from an EMBL/GenBank/DDBJ whole genome shotgun (WGS) entry which is preliminary data.</text>
</comment>
<dbReference type="SUPFAM" id="SSF53335">
    <property type="entry name" value="S-adenosyl-L-methionine-dependent methyltransferases"/>
    <property type="match status" value="1"/>
</dbReference>
<dbReference type="Proteomes" id="UP001183643">
    <property type="component" value="Unassembled WGS sequence"/>
</dbReference>
<feature type="domain" description="Methyltransferase" evidence="1">
    <location>
        <begin position="51"/>
        <end position="141"/>
    </location>
</feature>
<dbReference type="Pfam" id="PF13649">
    <property type="entry name" value="Methyltransf_25"/>
    <property type="match status" value="1"/>
</dbReference>
<keyword evidence="3" id="KW-1185">Reference proteome</keyword>
<evidence type="ECO:0000313" key="2">
    <source>
        <dbReference type="EMBL" id="MDR7276638.1"/>
    </source>
</evidence>
<dbReference type="InterPro" id="IPR029063">
    <property type="entry name" value="SAM-dependent_MTases_sf"/>
</dbReference>
<organism evidence="2 3">
    <name type="scientific">Catenuloplanes atrovinosus</name>
    <dbReference type="NCBI Taxonomy" id="137266"/>
    <lineage>
        <taxon>Bacteria</taxon>
        <taxon>Bacillati</taxon>
        <taxon>Actinomycetota</taxon>
        <taxon>Actinomycetes</taxon>
        <taxon>Micromonosporales</taxon>
        <taxon>Micromonosporaceae</taxon>
        <taxon>Catenuloplanes</taxon>
    </lineage>
</organism>
<keyword evidence="2" id="KW-0808">Transferase</keyword>
<name>A0AAE3YMR5_9ACTN</name>
<evidence type="ECO:0000259" key="1">
    <source>
        <dbReference type="Pfam" id="PF13649"/>
    </source>
</evidence>
<proteinExistence type="predicted"/>
<dbReference type="GO" id="GO:0032259">
    <property type="term" value="P:methylation"/>
    <property type="evidence" value="ECO:0007669"/>
    <property type="project" value="UniProtKB-KW"/>
</dbReference>
<reference evidence="2" key="1">
    <citation type="submission" date="2023-07" db="EMBL/GenBank/DDBJ databases">
        <title>Sequencing the genomes of 1000 actinobacteria strains.</title>
        <authorList>
            <person name="Klenk H.-P."/>
        </authorList>
    </citation>
    <scope>NUCLEOTIDE SEQUENCE</scope>
    <source>
        <strain evidence="2">DSM 44707</strain>
    </source>
</reference>
<dbReference type="GO" id="GO:0008168">
    <property type="term" value="F:methyltransferase activity"/>
    <property type="evidence" value="ECO:0007669"/>
    <property type="project" value="UniProtKB-KW"/>
</dbReference>
<accession>A0AAE3YMR5</accession>
<protein>
    <submittedName>
        <fullName evidence="2">SAM-dependent methyltransferase</fullName>
    </submittedName>
</protein>